<feature type="domain" description="CBS" evidence="3">
    <location>
        <begin position="27"/>
        <end position="87"/>
    </location>
</feature>
<evidence type="ECO:0000256" key="2">
    <source>
        <dbReference type="PROSITE-ProRule" id="PRU00703"/>
    </source>
</evidence>
<organism evidence="4 5">
    <name type="scientific">Algibacter agarivorans</name>
    <dbReference type="NCBI Taxonomy" id="1109741"/>
    <lineage>
        <taxon>Bacteria</taxon>
        <taxon>Pseudomonadati</taxon>
        <taxon>Bacteroidota</taxon>
        <taxon>Flavobacteriia</taxon>
        <taxon>Flavobacteriales</taxon>
        <taxon>Flavobacteriaceae</taxon>
        <taxon>Algibacter</taxon>
    </lineage>
</organism>
<evidence type="ECO:0000313" key="4">
    <source>
        <dbReference type="EMBL" id="GAA4938629.1"/>
    </source>
</evidence>
<dbReference type="SUPFAM" id="SSF54631">
    <property type="entry name" value="CBS-domain pair"/>
    <property type="match status" value="1"/>
</dbReference>
<dbReference type="InterPro" id="IPR046342">
    <property type="entry name" value="CBS_dom_sf"/>
</dbReference>
<gene>
    <name evidence="4" type="ORF">GCM10023314_09060</name>
</gene>
<dbReference type="InterPro" id="IPR000644">
    <property type="entry name" value="CBS_dom"/>
</dbReference>
<protein>
    <submittedName>
        <fullName evidence="4">CBS domain-containing protein</fullName>
    </submittedName>
</protein>
<evidence type="ECO:0000259" key="3">
    <source>
        <dbReference type="PROSITE" id="PS51371"/>
    </source>
</evidence>
<feature type="domain" description="CBS" evidence="3">
    <location>
        <begin position="96"/>
        <end position="154"/>
    </location>
</feature>
<dbReference type="InterPro" id="IPR044729">
    <property type="entry name" value="CBS_bac"/>
</dbReference>
<comment type="caution">
    <text evidence="4">The sequence shown here is derived from an EMBL/GenBank/DDBJ whole genome shotgun (WGS) entry which is preliminary data.</text>
</comment>
<keyword evidence="5" id="KW-1185">Reference proteome</keyword>
<evidence type="ECO:0000313" key="5">
    <source>
        <dbReference type="Proteomes" id="UP001501302"/>
    </source>
</evidence>
<accession>A0ABP9GEU2</accession>
<dbReference type="Pfam" id="PF00571">
    <property type="entry name" value="CBS"/>
    <property type="match status" value="2"/>
</dbReference>
<dbReference type="PANTHER" id="PTHR48108:SF26">
    <property type="entry name" value="CBS DOMAIN-CONTAINING PROTEIN DDB_G0289609"/>
    <property type="match status" value="1"/>
</dbReference>
<proteinExistence type="predicted"/>
<dbReference type="RefSeq" id="WP_345190462.1">
    <property type="nucleotide sequence ID" value="NZ_BAABJJ010000011.1"/>
</dbReference>
<sequence length="154" mass="17503">MGIKSFQGARRQQNTTDDTSLTVRDYMTRDLITFTPDQTIESVMQALINNRISGGPVVNDKNELIGIISEGDCIKQISESRYYNMPMQDKTIEKHMAMNVETIDGNMNIFDAANKFLEAKRRRFPIVENGKLVGQISQKDVLKAAMKLKGQNWK</sequence>
<dbReference type="CDD" id="cd04629">
    <property type="entry name" value="CBS_pair_bac"/>
    <property type="match status" value="1"/>
</dbReference>
<dbReference type="SMART" id="SM00116">
    <property type="entry name" value="CBS"/>
    <property type="match status" value="2"/>
</dbReference>
<name>A0ABP9GEU2_9FLAO</name>
<dbReference type="PROSITE" id="PS51371">
    <property type="entry name" value="CBS"/>
    <property type="match status" value="2"/>
</dbReference>
<dbReference type="EMBL" id="BAABJJ010000011">
    <property type="protein sequence ID" value="GAA4938629.1"/>
    <property type="molecule type" value="Genomic_DNA"/>
</dbReference>
<dbReference type="Proteomes" id="UP001501302">
    <property type="component" value="Unassembled WGS sequence"/>
</dbReference>
<keyword evidence="2" id="KW-0129">CBS domain</keyword>
<dbReference type="InterPro" id="IPR051462">
    <property type="entry name" value="CBS_domain-containing"/>
</dbReference>
<dbReference type="PANTHER" id="PTHR48108">
    <property type="entry name" value="CBS DOMAIN-CONTAINING PROTEIN CBSX2, CHLOROPLASTIC"/>
    <property type="match status" value="1"/>
</dbReference>
<evidence type="ECO:0000256" key="1">
    <source>
        <dbReference type="ARBA" id="ARBA00022737"/>
    </source>
</evidence>
<dbReference type="Gene3D" id="3.10.580.10">
    <property type="entry name" value="CBS-domain"/>
    <property type="match status" value="1"/>
</dbReference>
<keyword evidence="1" id="KW-0677">Repeat</keyword>
<reference evidence="5" key="1">
    <citation type="journal article" date="2019" name="Int. J. Syst. Evol. Microbiol.">
        <title>The Global Catalogue of Microorganisms (GCM) 10K type strain sequencing project: providing services to taxonomists for standard genome sequencing and annotation.</title>
        <authorList>
            <consortium name="The Broad Institute Genomics Platform"/>
            <consortium name="The Broad Institute Genome Sequencing Center for Infectious Disease"/>
            <person name="Wu L."/>
            <person name="Ma J."/>
        </authorList>
    </citation>
    <scope>NUCLEOTIDE SEQUENCE [LARGE SCALE GENOMIC DNA]</scope>
    <source>
        <strain evidence="5">JCM 18285</strain>
    </source>
</reference>